<dbReference type="OrthoDB" id="9816161at2"/>
<dbReference type="PANTHER" id="PTHR43537">
    <property type="entry name" value="TRANSCRIPTIONAL REGULATOR, GNTR FAMILY"/>
    <property type="match status" value="1"/>
</dbReference>
<dbReference type="AlphaFoldDB" id="A0A6P2BRD0"/>
<sequence length="222" mass="23826">MSAETPGGLRAGEAARTHAFAALRQAILSGDVAPGQRLVEEELAGTLGVTRQSLRAALLDLTTEGLVERIPNRGARVRVISTEEAVAITECRMVLEALCAAKAAERITDEEAAQLRELAANLSRAVADRNPLKYSELNRELHRRVGVISGQKVALGLLDRLHGQLVRHQFQLALRPGRPDVSLGEHLAILDAVAGHRPADADAAVRVHLASVIRALVDSNFD</sequence>
<feature type="domain" description="HTH gntR-type" evidence="4">
    <location>
        <begin position="13"/>
        <end position="80"/>
    </location>
</feature>
<dbReference type="InterPro" id="IPR011711">
    <property type="entry name" value="GntR_C"/>
</dbReference>
<keyword evidence="3" id="KW-0804">Transcription</keyword>
<dbReference type="InterPro" id="IPR000524">
    <property type="entry name" value="Tscrpt_reg_HTH_GntR"/>
</dbReference>
<keyword evidence="1" id="KW-0805">Transcription regulation</keyword>
<name>A0A6P2BRD0_9ACTN</name>
<comment type="caution">
    <text evidence="5">The sequence shown here is derived from an EMBL/GenBank/DDBJ whole genome shotgun (WGS) entry which is preliminary data.</text>
</comment>
<gene>
    <name evidence="5" type="ORF">EAS64_32350</name>
</gene>
<dbReference type="SMART" id="SM00345">
    <property type="entry name" value="HTH_GNTR"/>
    <property type="match status" value="1"/>
</dbReference>
<dbReference type="Gene3D" id="1.10.10.10">
    <property type="entry name" value="Winged helix-like DNA-binding domain superfamily/Winged helix DNA-binding domain"/>
    <property type="match status" value="1"/>
</dbReference>
<dbReference type="PANTHER" id="PTHR43537:SF24">
    <property type="entry name" value="GLUCONATE OPERON TRANSCRIPTIONAL REPRESSOR"/>
    <property type="match status" value="1"/>
</dbReference>
<evidence type="ECO:0000259" key="4">
    <source>
        <dbReference type="PROSITE" id="PS50949"/>
    </source>
</evidence>
<evidence type="ECO:0000313" key="5">
    <source>
        <dbReference type="EMBL" id="TVZ01011.1"/>
    </source>
</evidence>
<dbReference type="GO" id="GO:0003677">
    <property type="term" value="F:DNA binding"/>
    <property type="evidence" value="ECO:0007669"/>
    <property type="project" value="UniProtKB-KW"/>
</dbReference>
<dbReference type="Gene3D" id="1.20.120.530">
    <property type="entry name" value="GntR ligand-binding domain-like"/>
    <property type="match status" value="1"/>
</dbReference>
<dbReference type="PROSITE" id="PS50949">
    <property type="entry name" value="HTH_GNTR"/>
    <property type="match status" value="1"/>
</dbReference>
<dbReference type="SUPFAM" id="SSF46785">
    <property type="entry name" value="Winged helix' DNA-binding domain"/>
    <property type="match status" value="1"/>
</dbReference>
<dbReference type="InterPro" id="IPR036388">
    <property type="entry name" value="WH-like_DNA-bd_sf"/>
</dbReference>
<dbReference type="SMART" id="SM00895">
    <property type="entry name" value="FCD"/>
    <property type="match status" value="1"/>
</dbReference>
<dbReference type="GO" id="GO:0003700">
    <property type="term" value="F:DNA-binding transcription factor activity"/>
    <property type="evidence" value="ECO:0007669"/>
    <property type="project" value="InterPro"/>
</dbReference>
<dbReference type="Pfam" id="PF00392">
    <property type="entry name" value="GntR"/>
    <property type="match status" value="1"/>
</dbReference>
<dbReference type="RefSeq" id="WP_145859261.1">
    <property type="nucleotide sequence ID" value="NZ_RPFW01000007.1"/>
</dbReference>
<dbReference type="EMBL" id="RPFW01000007">
    <property type="protein sequence ID" value="TVZ01011.1"/>
    <property type="molecule type" value="Genomic_DNA"/>
</dbReference>
<evidence type="ECO:0000256" key="2">
    <source>
        <dbReference type="ARBA" id="ARBA00023125"/>
    </source>
</evidence>
<dbReference type="Pfam" id="PF07729">
    <property type="entry name" value="FCD"/>
    <property type="match status" value="1"/>
</dbReference>
<protein>
    <submittedName>
        <fullName evidence="5">GntR family transcriptional regulator</fullName>
    </submittedName>
</protein>
<organism evidence="5 6">
    <name type="scientific">Trebonia kvetii</name>
    <dbReference type="NCBI Taxonomy" id="2480626"/>
    <lineage>
        <taxon>Bacteria</taxon>
        <taxon>Bacillati</taxon>
        <taxon>Actinomycetota</taxon>
        <taxon>Actinomycetes</taxon>
        <taxon>Streptosporangiales</taxon>
        <taxon>Treboniaceae</taxon>
        <taxon>Trebonia</taxon>
    </lineage>
</organism>
<dbReference type="CDD" id="cd07377">
    <property type="entry name" value="WHTH_GntR"/>
    <property type="match status" value="1"/>
</dbReference>
<evidence type="ECO:0000256" key="1">
    <source>
        <dbReference type="ARBA" id="ARBA00023015"/>
    </source>
</evidence>
<reference evidence="5 6" key="1">
    <citation type="submission" date="2018-11" db="EMBL/GenBank/DDBJ databases">
        <title>Trebonia kvetii gen.nov., sp.nov., a novel acidophilic actinobacterium, and proposal of the new actinobacterial family Treboniaceae fam. nov.</title>
        <authorList>
            <person name="Rapoport D."/>
            <person name="Sagova-Mareckova M."/>
            <person name="Sedlacek I."/>
            <person name="Provaznik J."/>
            <person name="Kralova S."/>
            <person name="Pavlinic D."/>
            <person name="Benes V."/>
            <person name="Kopecky J."/>
        </authorList>
    </citation>
    <scope>NUCLEOTIDE SEQUENCE [LARGE SCALE GENOMIC DNA]</scope>
    <source>
        <strain evidence="5 6">15Tr583</strain>
    </source>
</reference>
<dbReference type="InterPro" id="IPR008920">
    <property type="entry name" value="TF_FadR/GntR_C"/>
</dbReference>
<dbReference type="Proteomes" id="UP000460272">
    <property type="component" value="Unassembled WGS sequence"/>
</dbReference>
<accession>A0A6P2BRD0</accession>
<dbReference type="InterPro" id="IPR036390">
    <property type="entry name" value="WH_DNA-bd_sf"/>
</dbReference>
<dbReference type="SUPFAM" id="SSF48008">
    <property type="entry name" value="GntR ligand-binding domain-like"/>
    <property type="match status" value="1"/>
</dbReference>
<keyword evidence="6" id="KW-1185">Reference proteome</keyword>
<evidence type="ECO:0000256" key="3">
    <source>
        <dbReference type="ARBA" id="ARBA00023163"/>
    </source>
</evidence>
<proteinExistence type="predicted"/>
<evidence type="ECO:0000313" key="6">
    <source>
        <dbReference type="Proteomes" id="UP000460272"/>
    </source>
</evidence>
<keyword evidence="2" id="KW-0238">DNA-binding</keyword>